<dbReference type="Proteomes" id="UP000199649">
    <property type="component" value="Chromosome I"/>
</dbReference>
<keyword evidence="5" id="KW-1185">Reference proteome</keyword>
<evidence type="ECO:0000259" key="2">
    <source>
        <dbReference type="Pfam" id="PF13280"/>
    </source>
</evidence>
<name>A0A1H1KU93_9MICO</name>
<feature type="domain" description="WCX" evidence="3">
    <location>
        <begin position="279"/>
        <end position="333"/>
    </location>
</feature>
<dbReference type="PANTHER" id="PTHR34580:SF3">
    <property type="entry name" value="PROTEIN PAFB"/>
    <property type="match status" value="1"/>
</dbReference>
<dbReference type="PROSITE" id="PS52050">
    <property type="entry name" value="WYL"/>
    <property type="match status" value="1"/>
</dbReference>
<dbReference type="STRING" id="684552.SAMN04489719_0131"/>
<feature type="region of interest" description="Disordered" evidence="1">
    <location>
        <begin position="132"/>
        <end position="163"/>
    </location>
</feature>
<protein>
    <submittedName>
        <fullName evidence="4">Proteasome accessory factor B</fullName>
    </submittedName>
</protein>
<dbReference type="Pfam" id="PF25583">
    <property type="entry name" value="WCX"/>
    <property type="match status" value="1"/>
</dbReference>
<evidence type="ECO:0000313" key="4">
    <source>
        <dbReference type="EMBL" id="SDR65931.1"/>
    </source>
</evidence>
<organism evidence="4 5">
    <name type="scientific">Agrococcus carbonis</name>
    <dbReference type="NCBI Taxonomy" id="684552"/>
    <lineage>
        <taxon>Bacteria</taxon>
        <taxon>Bacillati</taxon>
        <taxon>Actinomycetota</taxon>
        <taxon>Actinomycetes</taxon>
        <taxon>Micrococcales</taxon>
        <taxon>Microbacteriaceae</taxon>
        <taxon>Agrococcus</taxon>
    </lineage>
</organism>
<dbReference type="GO" id="GO:0000502">
    <property type="term" value="C:proteasome complex"/>
    <property type="evidence" value="ECO:0007669"/>
    <property type="project" value="UniProtKB-KW"/>
</dbReference>
<dbReference type="InterPro" id="IPR057727">
    <property type="entry name" value="WCX_dom"/>
</dbReference>
<feature type="domain" description="WYL" evidence="2">
    <location>
        <begin position="167"/>
        <end position="231"/>
    </location>
</feature>
<dbReference type="PANTHER" id="PTHR34580">
    <property type="match status" value="1"/>
</dbReference>
<dbReference type="AlphaFoldDB" id="A0A1H1KU93"/>
<dbReference type="Pfam" id="PF13280">
    <property type="entry name" value="WYL"/>
    <property type="match status" value="1"/>
</dbReference>
<reference evidence="5" key="1">
    <citation type="submission" date="2016-10" db="EMBL/GenBank/DDBJ databases">
        <authorList>
            <person name="Varghese N."/>
            <person name="Submissions S."/>
        </authorList>
    </citation>
    <scope>NUCLEOTIDE SEQUENCE [LARGE SCALE GENOMIC DNA]</scope>
    <source>
        <strain evidence="5">DSM 22965</strain>
    </source>
</reference>
<dbReference type="OrthoDB" id="3268930at2"/>
<keyword evidence="4" id="KW-0647">Proteasome</keyword>
<dbReference type="InterPro" id="IPR051534">
    <property type="entry name" value="CBASS_pafABC_assoc_protein"/>
</dbReference>
<accession>A0A1H1KU93</accession>
<gene>
    <name evidence="4" type="ORF">SAMN04489719_0131</name>
</gene>
<proteinExistence type="predicted"/>
<dbReference type="InterPro" id="IPR026881">
    <property type="entry name" value="WYL_dom"/>
</dbReference>
<evidence type="ECO:0000259" key="3">
    <source>
        <dbReference type="Pfam" id="PF25583"/>
    </source>
</evidence>
<sequence>MARIEAEERQFSLLLALVDTRAGVTKQELFERVAGYQGQPAGDALERMFERDKDALRELGIVIDVVQPPGDDSNHDARYRVLDGVLGDPAELQFDADERDLLDLALRVWHEGGLTEEAQRAALKLRADPEFRGGLPLERTPGRSVEPAPTASPAAILQPRQRPRESAFQALKRAADRRREVVFDYLKPGEREPRTRTVQPWATVLFRGRWMLVGHDLGADAPRTFLMQRIVSPVKDRAAKRPFEAPADAAATALAKLEEIWASATVGVHAVPGSDADIRLRHRPGTAEEDGLLVIHHADRHLIADELAGFGADVAVAWPDEQRELVRERLERIRDAHAEEEPR</sequence>
<evidence type="ECO:0000256" key="1">
    <source>
        <dbReference type="SAM" id="MobiDB-lite"/>
    </source>
</evidence>
<dbReference type="RefSeq" id="WP_092664790.1">
    <property type="nucleotide sequence ID" value="NZ_LT629734.1"/>
</dbReference>
<evidence type="ECO:0000313" key="5">
    <source>
        <dbReference type="Proteomes" id="UP000199649"/>
    </source>
</evidence>
<dbReference type="EMBL" id="LT629734">
    <property type="protein sequence ID" value="SDR65931.1"/>
    <property type="molecule type" value="Genomic_DNA"/>
</dbReference>